<keyword evidence="1" id="KW-0175">Coiled coil</keyword>
<evidence type="ECO:0000259" key="3">
    <source>
        <dbReference type="Pfam" id="PF10145"/>
    </source>
</evidence>
<organism evidence="4">
    <name type="scientific">Salmonella enterica subsp. enterica serovar Eko</name>
    <dbReference type="NCBI Taxonomy" id="2564391"/>
    <lineage>
        <taxon>Bacteria</taxon>
        <taxon>Pseudomonadati</taxon>
        <taxon>Pseudomonadota</taxon>
        <taxon>Gammaproteobacteria</taxon>
        <taxon>Enterobacterales</taxon>
        <taxon>Enterobacteriaceae</taxon>
        <taxon>Salmonella</taxon>
    </lineage>
</organism>
<feature type="compositionally biased region" description="Polar residues" evidence="2">
    <location>
        <begin position="46"/>
        <end position="55"/>
    </location>
</feature>
<evidence type="ECO:0000256" key="2">
    <source>
        <dbReference type="SAM" id="MobiDB-lite"/>
    </source>
</evidence>
<sequence>MAGNFKVGMTLTAKDEASQVLEKGQKQVIKATEGVTKATRKAGAEQTRTGQESVNSTKKAAKEIQRAARARETLGIRAEREIRREIYQTVASYNRLARAGFESAQEQERAMQATREKARALKRELDGVTQAQMKMAKTPVIPERGRFARAAAFGGNAVTIGGGIAAGAAIMAQPVKKQMSYERQLAMMANTAFSDGGLEGRKAGLEQMKSSIRNAVTYGGGTKEDAAETLDALLKDGGISFDTASKWLPELMKYATASGASATDLANVMLKGKKTFGFRDEDISTVLNMAIAAGKEGSFELNDMARWLSQQMGSASAAGMKGKDDFVKILALNEAAAITAGSSDEAGNNVVNLLAKLTSHDIETAAKSIDYNGKGIDFSGTLTEARKHGLDPIDALSSLIDKIVASDKRYQELQKKLSSARDKGEQTAVYDSMAKLLEGFGVGKLVADRQALMALLAYRNNPEYRKKVEDAINQQRTLPEGQRAGDVDFRFISGLNDFKTEQAKNTLEFSQMDSMKKLADASGTVADAISWAGEKFPGLTTAVVGATTAIEAMTAAALTWAGIKILTGGKPGGKTGEVVGDVIENTVKKGKGFKFPGIAGGLLSLGGTVTALATATSPEEDAAVEGSEERWKRIRARYTQEEIDAARKKYQPWWQFGEGYSTENEEWLRRWEEDRKKAAADALPSPAQVNKAAGNTKPEPASTQPGRITQPEYLTHWGPPASPINFTTQLVLDGQVVAEAVNKYNLQDGNRGTGGTY</sequence>
<feature type="coiled-coil region" evidence="1">
    <location>
        <begin position="103"/>
        <end position="131"/>
    </location>
</feature>
<accession>A0A5I9BKI2</accession>
<feature type="coiled-coil region" evidence="1">
    <location>
        <begin position="396"/>
        <end position="423"/>
    </location>
</feature>
<evidence type="ECO:0000313" key="4">
    <source>
        <dbReference type="EMBL" id="ECB4501760.1"/>
    </source>
</evidence>
<dbReference type="AlphaFoldDB" id="A0A5I9BKI2"/>
<reference evidence="4" key="1">
    <citation type="submission" date="2019-02" db="EMBL/GenBank/DDBJ databases">
        <authorList>
            <consortium name="NARMS: The National Antimicrobial Resistance Monitoring System"/>
        </authorList>
    </citation>
    <scope>NUCLEOTIDE SEQUENCE</scope>
    <source>
        <strain evidence="4">FSIS11917530</strain>
    </source>
</reference>
<feature type="region of interest" description="Disordered" evidence="2">
    <location>
        <begin position="678"/>
        <end position="707"/>
    </location>
</feature>
<evidence type="ECO:0000256" key="1">
    <source>
        <dbReference type="SAM" id="Coils"/>
    </source>
</evidence>
<dbReference type="Pfam" id="PF10145">
    <property type="entry name" value="PhageMin_Tail"/>
    <property type="match status" value="1"/>
</dbReference>
<gene>
    <name evidence="4" type="ORF">EXG21_18550</name>
</gene>
<comment type="caution">
    <text evidence="4">The sequence shown here is derived from an EMBL/GenBank/DDBJ whole genome shotgun (WGS) entry which is preliminary data.</text>
</comment>
<feature type="region of interest" description="Disordered" evidence="2">
    <location>
        <begin position="33"/>
        <end position="55"/>
    </location>
</feature>
<proteinExistence type="predicted"/>
<name>A0A5I9BKI2_SALET</name>
<dbReference type="EMBL" id="AAHXPP010000019">
    <property type="protein sequence ID" value="ECB4501760.1"/>
    <property type="molecule type" value="Genomic_DNA"/>
</dbReference>
<protein>
    <submittedName>
        <fullName evidence="4">Phage tail tape measure protein</fullName>
    </submittedName>
</protein>
<feature type="domain" description="Phage tail tape measure protein" evidence="3">
    <location>
        <begin position="222"/>
        <end position="412"/>
    </location>
</feature>
<dbReference type="InterPro" id="IPR010090">
    <property type="entry name" value="Phage_tape_meas"/>
</dbReference>